<gene>
    <name evidence="2" type="ORF">TMSB3V08_LOCUS5059</name>
</gene>
<protein>
    <recommendedName>
        <fullName evidence="1">SOS1/NGEF-like PH domain-containing protein</fullName>
    </recommendedName>
</protein>
<dbReference type="Gene3D" id="2.30.29.30">
    <property type="entry name" value="Pleckstrin-homology domain (PH domain)/Phosphotyrosine-binding domain (PTB)"/>
    <property type="match status" value="1"/>
</dbReference>
<dbReference type="AlphaFoldDB" id="A0A7R9E6W0"/>
<name>A0A7R9E6W0_9NEOP</name>
<evidence type="ECO:0000313" key="2">
    <source>
        <dbReference type="EMBL" id="CAD7428247.1"/>
    </source>
</evidence>
<proteinExistence type="predicted"/>
<sequence>MKLKKMFKFKVVPHPLPSNIIIRDAGVRMHGRARRQAALDKTNELQKSIDGWENKDIGQCCNEFIREDVLVKVGSGKRLTERRVFLFDGLLVLCKPNSKRTSVSVTGPMGGNGEYRMKERFFIRKVEIVDREDTEGSMLERTLDSILLDEEKKHPLRLPPKTLYKFAEADSEDNIVLEDRENAGVPLIKWNICQQASDQYHTYNIIYSGSHTVLPYGLTPSPPIQKVFQTTLKTFYIRLAETPQTRYYTSGD</sequence>
<dbReference type="Pfam" id="PF22697">
    <property type="entry name" value="SOS1_NGEF_PH"/>
    <property type="match status" value="1"/>
</dbReference>
<dbReference type="InterPro" id="IPR055251">
    <property type="entry name" value="SOS1_NGEF_PH"/>
</dbReference>
<dbReference type="EMBL" id="OB793679">
    <property type="protein sequence ID" value="CAD7428247.1"/>
    <property type="molecule type" value="Genomic_DNA"/>
</dbReference>
<accession>A0A7R9E6W0</accession>
<dbReference type="InterPro" id="IPR011993">
    <property type="entry name" value="PH-like_dom_sf"/>
</dbReference>
<feature type="domain" description="SOS1/NGEF-like PH" evidence="1">
    <location>
        <begin position="63"/>
        <end position="136"/>
    </location>
</feature>
<dbReference type="SUPFAM" id="SSF50729">
    <property type="entry name" value="PH domain-like"/>
    <property type="match status" value="1"/>
</dbReference>
<reference evidence="2" key="1">
    <citation type="submission" date="2020-11" db="EMBL/GenBank/DDBJ databases">
        <authorList>
            <person name="Tran Van P."/>
        </authorList>
    </citation>
    <scope>NUCLEOTIDE SEQUENCE</scope>
</reference>
<evidence type="ECO:0000259" key="1">
    <source>
        <dbReference type="Pfam" id="PF22697"/>
    </source>
</evidence>
<organism evidence="2">
    <name type="scientific">Timema monikensis</name>
    <dbReference type="NCBI Taxonomy" id="170555"/>
    <lineage>
        <taxon>Eukaryota</taxon>
        <taxon>Metazoa</taxon>
        <taxon>Ecdysozoa</taxon>
        <taxon>Arthropoda</taxon>
        <taxon>Hexapoda</taxon>
        <taxon>Insecta</taxon>
        <taxon>Pterygota</taxon>
        <taxon>Neoptera</taxon>
        <taxon>Polyneoptera</taxon>
        <taxon>Phasmatodea</taxon>
        <taxon>Timematodea</taxon>
        <taxon>Timematoidea</taxon>
        <taxon>Timematidae</taxon>
        <taxon>Timema</taxon>
    </lineage>
</organism>